<comment type="caution">
    <text evidence="3">The sequence shown here is derived from an EMBL/GenBank/DDBJ whole genome shotgun (WGS) entry which is preliminary data.</text>
</comment>
<feature type="compositionally biased region" description="Gly residues" evidence="1">
    <location>
        <begin position="367"/>
        <end position="385"/>
    </location>
</feature>
<dbReference type="InterPro" id="IPR013783">
    <property type="entry name" value="Ig-like_fold"/>
</dbReference>
<dbReference type="InterPro" id="IPR004864">
    <property type="entry name" value="LEA_2"/>
</dbReference>
<evidence type="ECO:0000256" key="1">
    <source>
        <dbReference type="SAM" id="MobiDB-lite"/>
    </source>
</evidence>
<dbReference type="Proteomes" id="UP001595921">
    <property type="component" value="Unassembled WGS sequence"/>
</dbReference>
<evidence type="ECO:0000313" key="4">
    <source>
        <dbReference type="Proteomes" id="UP001595921"/>
    </source>
</evidence>
<gene>
    <name evidence="3" type="ORF">ACFO0N_18825</name>
</gene>
<dbReference type="EMBL" id="JBHSDS010000010">
    <property type="protein sequence ID" value="MFC4360007.1"/>
    <property type="molecule type" value="Genomic_DNA"/>
</dbReference>
<dbReference type="SUPFAM" id="SSF117070">
    <property type="entry name" value="LEA14-like"/>
    <property type="match status" value="2"/>
</dbReference>
<proteinExistence type="predicted"/>
<sequence>MDRIRALLSGTRRLVTVAAVLVLVAAGVAVATGVFGAPSVAGVDNRFGPVDDETTAVETDLHVSNPNPLGVSFGDATVDYAVSMNGVGMAEGTKSGVALDRGASTLAFRTDMHNERIPDWWVSHVRNDERTTLTVDASVSSPLLGGAGVDAPAVEREVETDLVGGFASNETRPVNASRPLVSDPVLYVNETDAAWGEVNDSATPIDTNFTLYNPKPVPVALTEVGYTVTMNDVTVGQGASDRTYVVPSGEARTLETTTRIDNSELDEWWVSHLQRNQTTDLRIEFYATLRVGGDSIRVPLDSLTYEKTFETDVFGTKADGGEVANASGGSTTATTTATDGESGSEGTTGTTAGGSTTTATTTTDAGGLFGGGDGNGSAGDGGGPGTTTTDDGLLGLRS</sequence>
<dbReference type="Pfam" id="PF03168">
    <property type="entry name" value="LEA_2"/>
    <property type="match status" value="2"/>
</dbReference>
<dbReference type="RefSeq" id="WP_267623296.1">
    <property type="nucleotide sequence ID" value="NZ_JAODIW010000008.1"/>
</dbReference>
<feature type="domain" description="Water stress and hypersensitive response" evidence="2">
    <location>
        <begin position="188"/>
        <end position="305"/>
    </location>
</feature>
<evidence type="ECO:0000313" key="3">
    <source>
        <dbReference type="EMBL" id="MFC4360007.1"/>
    </source>
</evidence>
<name>A0ABD5PGM9_9EURY</name>
<accession>A0ABD5PGM9</accession>
<feature type="region of interest" description="Disordered" evidence="1">
    <location>
        <begin position="318"/>
        <end position="398"/>
    </location>
</feature>
<feature type="domain" description="Water stress and hypersensitive response" evidence="2">
    <location>
        <begin position="40"/>
        <end position="159"/>
    </location>
</feature>
<dbReference type="AlphaFoldDB" id="A0ABD5PGM9"/>
<organism evidence="3 4">
    <name type="scientific">Halobium salinum</name>
    <dbReference type="NCBI Taxonomy" id="1364940"/>
    <lineage>
        <taxon>Archaea</taxon>
        <taxon>Methanobacteriati</taxon>
        <taxon>Methanobacteriota</taxon>
        <taxon>Stenosarchaea group</taxon>
        <taxon>Halobacteria</taxon>
        <taxon>Halobacteriales</taxon>
        <taxon>Haloferacaceae</taxon>
        <taxon>Halobium</taxon>
    </lineage>
</organism>
<reference evidence="3 4" key="1">
    <citation type="journal article" date="2019" name="Int. J. Syst. Evol. Microbiol.">
        <title>The Global Catalogue of Microorganisms (GCM) 10K type strain sequencing project: providing services to taxonomists for standard genome sequencing and annotation.</title>
        <authorList>
            <consortium name="The Broad Institute Genomics Platform"/>
            <consortium name="The Broad Institute Genome Sequencing Center for Infectious Disease"/>
            <person name="Wu L."/>
            <person name="Ma J."/>
        </authorList>
    </citation>
    <scope>NUCLEOTIDE SEQUENCE [LARGE SCALE GENOMIC DNA]</scope>
    <source>
        <strain evidence="3 4">CGMCC 1.12553</strain>
    </source>
</reference>
<dbReference type="Gene3D" id="2.60.40.10">
    <property type="entry name" value="Immunoglobulins"/>
    <property type="match status" value="2"/>
</dbReference>
<keyword evidence="4" id="KW-1185">Reference proteome</keyword>
<dbReference type="InterPro" id="IPR013990">
    <property type="entry name" value="WHy-dom"/>
</dbReference>
<evidence type="ECO:0000259" key="2">
    <source>
        <dbReference type="SMART" id="SM00769"/>
    </source>
</evidence>
<protein>
    <submittedName>
        <fullName evidence="3">LEA type 2 family protein</fullName>
    </submittedName>
</protein>
<dbReference type="SMART" id="SM00769">
    <property type="entry name" value="WHy"/>
    <property type="match status" value="2"/>
</dbReference>
<feature type="compositionally biased region" description="Low complexity" evidence="1">
    <location>
        <begin position="327"/>
        <end position="366"/>
    </location>
</feature>